<reference evidence="2 3" key="1">
    <citation type="submission" date="2015-12" db="EMBL/GenBank/DDBJ databases">
        <title>Genome comparisons provide insights into the role of secondary metabolites in the pathogenic phase of the Photorhabdus life cycle.</title>
        <authorList>
            <person name="Tobias N.J."/>
            <person name="Mishra B."/>
            <person name="Gupta D.K."/>
            <person name="Thines M."/>
            <person name="Stinear T.P."/>
            <person name="Bode H.B."/>
        </authorList>
    </citation>
    <scope>NUCLEOTIDE SEQUENCE [LARGE SCALE GENOMIC DNA]</scope>
    <source>
        <strain evidence="2 3">PB68.1</strain>
    </source>
</reference>
<dbReference type="Proteomes" id="UP000093476">
    <property type="component" value="Unassembled WGS sequence"/>
</dbReference>
<dbReference type="AlphaFoldDB" id="A0A1C0TZ17"/>
<organism evidence="2 3">
    <name type="scientific">Photorhabdus australis subsp. thailandensis</name>
    <dbReference type="NCBI Taxonomy" id="2805096"/>
    <lineage>
        <taxon>Bacteria</taxon>
        <taxon>Pseudomonadati</taxon>
        <taxon>Pseudomonadota</taxon>
        <taxon>Gammaproteobacteria</taxon>
        <taxon>Enterobacterales</taxon>
        <taxon>Morganellaceae</taxon>
        <taxon>Photorhabdus</taxon>
    </lineage>
</organism>
<evidence type="ECO:0000256" key="1">
    <source>
        <dbReference type="SAM" id="MobiDB-lite"/>
    </source>
</evidence>
<keyword evidence="3" id="KW-1185">Reference proteome</keyword>
<sequence>MLLKRATATKKTTTQADYDRNRESKTNMVNTFIKVNKTKHAESTCQLKRTS</sequence>
<gene>
    <name evidence="2" type="ORF">Ppb6_04015</name>
</gene>
<evidence type="ECO:0000313" key="3">
    <source>
        <dbReference type="Proteomes" id="UP000093476"/>
    </source>
</evidence>
<comment type="caution">
    <text evidence="2">The sequence shown here is derived from an EMBL/GenBank/DDBJ whole genome shotgun (WGS) entry which is preliminary data.</text>
</comment>
<accession>A0A1C0TZ17</accession>
<proteinExistence type="predicted"/>
<evidence type="ECO:0000313" key="2">
    <source>
        <dbReference type="EMBL" id="OCQ50917.1"/>
    </source>
</evidence>
<feature type="region of interest" description="Disordered" evidence="1">
    <location>
        <begin position="1"/>
        <end position="23"/>
    </location>
</feature>
<protein>
    <submittedName>
        <fullName evidence="2">Uncharacterized protein</fullName>
    </submittedName>
</protein>
<name>A0A1C0TZ17_9GAMM</name>
<dbReference type="RefSeq" id="WP_157835542.1">
    <property type="nucleotide sequence ID" value="NZ_CAWMQZ010000187.1"/>
</dbReference>
<dbReference type="EMBL" id="LOMY01000187">
    <property type="protein sequence ID" value="OCQ50917.1"/>
    <property type="molecule type" value="Genomic_DNA"/>
</dbReference>
<dbReference type="PATRIC" id="fig|286156.4.peg.4616"/>